<reference evidence="4" key="1">
    <citation type="journal article" date="2019" name="Int. J. Syst. Evol. Microbiol.">
        <title>The Global Catalogue of Microorganisms (GCM) 10K type strain sequencing project: providing services to taxonomists for standard genome sequencing and annotation.</title>
        <authorList>
            <consortium name="The Broad Institute Genomics Platform"/>
            <consortium name="The Broad Institute Genome Sequencing Center for Infectious Disease"/>
            <person name="Wu L."/>
            <person name="Ma J."/>
        </authorList>
    </citation>
    <scope>NUCLEOTIDE SEQUENCE [LARGE SCALE GENOMIC DNA]</scope>
    <source>
        <strain evidence="4">KCTC 32998</strain>
    </source>
</reference>
<dbReference type="InterPro" id="IPR006641">
    <property type="entry name" value="YqgF/RNaseH-like_dom"/>
</dbReference>
<evidence type="ECO:0000313" key="3">
    <source>
        <dbReference type="EMBL" id="GHB25057.1"/>
    </source>
</evidence>
<organism evidence="3 4">
    <name type="scientific">Salinicola rhizosphaerae</name>
    <dbReference type="NCBI Taxonomy" id="1443141"/>
    <lineage>
        <taxon>Bacteria</taxon>
        <taxon>Pseudomonadati</taxon>
        <taxon>Pseudomonadota</taxon>
        <taxon>Gammaproteobacteria</taxon>
        <taxon>Oceanospirillales</taxon>
        <taxon>Halomonadaceae</taxon>
        <taxon>Salinicola</taxon>
    </lineage>
</organism>
<dbReference type="SUPFAM" id="SSF50249">
    <property type="entry name" value="Nucleic acid-binding proteins"/>
    <property type="match status" value="1"/>
</dbReference>
<dbReference type="RefSeq" id="WP_189445058.1">
    <property type="nucleotide sequence ID" value="NZ_BMZI01000005.1"/>
</dbReference>
<proteinExistence type="predicted"/>
<dbReference type="InterPro" id="IPR012340">
    <property type="entry name" value="NA-bd_OB-fold"/>
</dbReference>
<dbReference type="SUPFAM" id="SSF47781">
    <property type="entry name" value="RuvA domain 2-like"/>
    <property type="match status" value="2"/>
</dbReference>
<dbReference type="Gene3D" id="1.10.150.310">
    <property type="entry name" value="Tex RuvX-like domain-like"/>
    <property type="match status" value="1"/>
</dbReference>
<dbReference type="Pfam" id="PF09371">
    <property type="entry name" value="Tex_N"/>
    <property type="match status" value="1"/>
</dbReference>
<dbReference type="CDD" id="cd05685">
    <property type="entry name" value="S1_Tex"/>
    <property type="match status" value="1"/>
</dbReference>
<gene>
    <name evidence="3" type="ORF">GCM10009038_25180</name>
</gene>
<dbReference type="InterPro" id="IPR041692">
    <property type="entry name" value="HHH_9"/>
</dbReference>
<protein>
    <submittedName>
        <fullName evidence="3">RNA-binding transcriptional accessory protein</fullName>
    </submittedName>
</protein>
<dbReference type="InterPro" id="IPR018974">
    <property type="entry name" value="Tex-like_N"/>
</dbReference>
<dbReference type="PANTHER" id="PTHR10724:SF10">
    <property type="entry name" value="S1 RNA-BINDING DOMAIN-CONTAINING PROTEIN 1"/>
    <property type="match status" value="1"/>
</dbReference>
<dbReference type="Gene3D" id="2.40.50.140">
    <property type="entry name" value="Nucleic acid-binding proteins"/>
    <property type="match status" value="1"/>
</dbReference>
<dbReference type="SMART" id="SM00732">
    <property type="entry name" value="YqgFc"/>
    <property type="match status" value="1"/>
</dbReference>
<dbReference type="SUPFAM" id="SSF158832">
    <property type="entry name" value="Tex N-terminal region-like"/>
    <property type="match status" value="1"/>
</dbReference>
<accession>A0ABQ3E3J7</accession>
<dbReference type="Pfam" id="PF16921">
    <property type="entry name" value="Tex_YqgF"/>
    <property type="match status" value="1"/>
</dbReference>
<dbReference type="InterPro" id="IPR055179">
    <property type="entry name" value="Tex-like_central_region"/>
</dbReference>
<dbReference type="InterPro" id="IPR012337">
    <property type="entry name" value="RNaseH-like_sf"/>
</dbReference>
<dbReference type="InterPro" id="IPR037027">
    <property type="entry name" value="YqgF/RNaseH-like_dom_sf"/>
</dbReference>
<dbReference type="Pfam" id="PF12836">
    <property type="entry name" value="HHH_3"/>
    <property type="match status" value="1"/>
</dbReference>
<feature type="compositionally biased region" description="Low complexity" evidence="1">
    <location>
        <begin position="778"/>
        <end position="787"/>
    </location>
</feature>
<evidence type="ECO:0000259" key="2">
    <source>
        <dbReference type="PROSITE" id="PS50126"/>
    </source>
</evidence>
<sequence>MSNASQYDASLSNASSSRGAGADIGAAIIARIAEELGVRANQVSATVTLLDGGATVPFIARYRKEVTGGLDDGQLRTLEERLRYLREMEERRDAIVQAIDEQGQMTDDLRQALLAATTKQRLEDLYLPYRKKRRTKAQIAREAGLEPLADRLLTDPSLAPETEAAAFVDGDKGIQDAKAALDGAKQILMERFSEEAELVGRLRERLWEEGQLRARVVTGKENEGAKFADYFEHDETLAKVPSHRALAMFRGRNEGALSLGLIMAGEDDAPIHPAEVAIARHVGIDLALEAPASRWLKEVVRWTWRVKLYTHIETELMGRLRERAEQEAIDVFAANLKDLLLAAPAGPRATLGLDPGLRTGCKVAVVDATGRFLEHAVIYPHAPQNRWDESLATLAKLVERHSVTLVAVGNGTASRETDKLAAELIKRLSPRQLSKVMVSEAGASVYSASELAAREFPDLDVSIRGAVSIARRLQDPLAELVKIDPKSIGVGQYQHDVSQLRLSRSLETVIEDCVNAVGVDLNTASSALLSRVSGLSAMLAENIVARRDREGPFQTRQDLLDVERLGPKTFEQCAGFLRIMAGHNPLDASAVHPEAYPLVARIAERNGRELKGLIGDSRYLKSLKPSDYVDDTFGVPTVIDIIGELDKPGRDPRPEFKAAEFREGVEKIADLEPGMLLEGVVTNVTHFGAFVDIGVHQDGLVHISALADKFVEDPRQVVKAGDIVKVKVMEVDVPRQRIGLSMRLNDAPGEKAERGGHGRSDPRREGGSRRGSGGRQAGQGSAQPGGAMAEALRKAQRRR</sequence>
<dbReference type="Gene3D" id="1.10.3500.10">
    <property type="entry name" value="Tex N-terminal region-like"/>
    <property type="match status" value="1"/>
</dbReference>
<dbReference type="InterPro" id="IPR010994">
    <property type="entry name" value="RuvA_2-like"/>
</dbReference>
<evidence type="ECO:0000313" key="4">
    <source>
        <dbReference type="Proteomes" id="UP000646745"/>
    </source>
</evidence>
<evidence type="ECO:0000256" key="1">
    <source>
        <dbReference type="SAM" id="MobiDB-lite"/>
    </source>
</evidence>
<comment type="caution">
    <text evidence="3">The sequence shown here is derived from an EMBL/GenBank/DDBJ whole genome shotgun (WGS) entry which is preliminary data.</text>
</comment>
<dbReference type="EMBL" id="BMZI01000005">
    <property type="protein sequence ID" value="GHB25057.1"/>
    <property type="molecule type" value="Genomic_DNA"/>
</dbReference>
<feature type="compositionally biased region" description="Basic and acidic residues" evidence="1">
    <location>
        <begin position="748"/>
        <end position="768"/>
    </location>
</feature>
<feature type="domain" description="S1 motif" evidence="2">
    <location>
        <begin position="674"/>
        <end position="743"/>
    </location>
</feature>
<dbReference type="InterPro" id="IPR023323">
    <property type="entry name" value="Tex-like_dom_sf"/>
</dbReference>
<dbReference type="InterPro" id="IPR044146">
    <property type="entry name" value="S1_Tex"/>
</dbReference>
<dbReference type="PANTHER" id="PTHR10724">
    <property type="entry name" value="30S RIBOSOMAL PROTEIN S1"/>
    <property type="match status" value="1"/>
</dbReference>
<dbReference type="InterPro" id="IPR023319">
    <property type="entry name" value="Tex-like_HTH_dom_sf"/>
</dbReference>
<dbReference type="Pfam" id="PF00575">
    <property type="entry name" value="S1"/>
    <property type="match status" value="1"/>
</dbReference>
<dbReference type="Gene3D" id="3.30.420.140">
    <property type="entry name" value="YqgF/RNase H-like domain"/>
    <property type="match status" value="1"/>
</dbReference>
<dbReference type="Proteomes" id="UP000646745">
    <property type="component" value="Unassembled WGS sequence"/>
</dbReference>
<dbReference type="Pfam" id="PF22706">
    <property type="entry name" value="Tex_central_region"/>
    <property type="match status" value="1"/>
</dbReference>
<name>A0ABQ3E3J7_9GAMM</name>
<dbReference type="InterPro" id="IPR050437">
    <property type="entry name" value="Ribos_protein_bS1-like"/>
</dbReference>
<dbReference type="InterPro" id="IPR003029">
    <property type="entry name" value="S1_domain"/>
</dbReference>
<dbReference type="InterPro" id="IPR032639">
    <property type="entry name" value="Tex_YqgF"/>
</dbReference>
<dbReference type="Gene3D" id="1.10.10.650">
    <property type="entry name" value="RuvA domain 2-like"/>
    <property type="match status" value="1"/>
</dbReference>
<feature type="region of interest" description="Disordered" evidence="1">
    <location>
        <begin position="742"/>
        <end position="799"/>
    </location>
</feature>
<keyword evidence="4" id="KW-1185">Reference proteome</keyword>
<dbReference type="SMART" id="SM00316">
    <property type="entry name" value="S1"/>
    <property type="match status" value="1"/>
</dbReference>
<dbReference type="SUPFAM" id="SSF53098">
    <property type="entry name" value="Ribonuclease H-like"/>
    <property type="match status" value="1"/>
</dbReference>
<dbReference type="PROSITE" id="PS50126">
    <property type="entry name" value="S1"/>
    <property type="match status" value="1"/>
</dbReference>
<dbReference type="Pfam" id="PF17674">
    <property type="entry name" value="HHH_9"/>
    <property type="match status" value="1"/>
</dbReference>